<evidence type="ECO:0000256" key="13">
    <source>
        <dbReference type="SAM" id="MobiDB-lite"/>
    </source>
</evidence>
<evidence type="ECO:0000313" key="15">
    <source>
        <dbReference type="PDB" id="8YMR"/>
    </source>
</evidence>
<evidence type="ECO:0000256" key="11">
    <source>
        <dbReference type="ARBA" id="ARBA00023303"/>
    </source>
</evidence>
<evidence type="ECO:0000313" key="17">
    <source>
        <dbReference type="PDB" id="8YMT"/>
    </source>
</evidence>
<dbReference type="PDB" id="8YMS">
    <property type="method" value="EM"/>
    <property type="resolution" value="3.14 A"/>
    <property type="chains" value="A/C/B=1-431"/>
</dbReference>
<keyword evidence="11 12" id="KW-0407">Ion channel</keyword>
<dbReference type="Pfam" id="PF00858">
    <property type="entry name" value="ASC"/>
    <property type="match status" value="1"/>
</dbReference>
<keyword evidence="7" id="KW-0915">Sodium</keyword>
<evidence type="ECO:0000256" key="3">
    <source>
        <dbReference type="ARBA" id="ARBA00022448"/>
    </source>
</evidence>
<keyword evidence="4 12" id="KW-0894">Sodium channel</keyword>
<evidence type="ECO:0000256" key="5">
    <source>
        <dbReference type="ARBA" id="ARBA00022692"/>
    </source>
</evidence>
<evidence type="ECO:0000256" key="2">
    <source>
        <dbReference type="ARBA" id="ARBA00007193"/>
    </source>
</evidence>
<keyword evidence="10 12" id="KW-0739">Sodium transport</keyword>
<protein>
    <submittedName>
        <fullName evidence="15 16">Broad-range thermal receptor 1</fullName>
    </submittedName>
</protein>
<evidence type="ECO:0000256" key="8">
    <source>
        <dbReference type="ARBA" id="ARBA00023065"/>
    </source>
</evidence>
<evidence type="ECO:0000256" key="10">
    <source>
        <dbReference type="ARBA" id="ARBA00023201"/>
    </source>
</evidence>
<keyword evidence="15 16" id="KW-0002">3D-structure</keyword>
<dbReference type="GO" id="GO:0005272">
    <property type="term" value="F:sodium channel activity"/>
    <property type="evidence" value="ECO:0007669"/>
    <property type="project" value="UniProtKB-KW"/>
</dbReference>
<dbReference type="GO" id="GO:0016020">
    <property type="term" value="C:membrane"/>
    <property type="evidence" value="ECO:0007669"/>
    <property type="project" value="UniProtKB-SubCell"/>
</dbReference>
<evidence type="ECO:0000313" key="18">
    <source>
        <dbReference type="PDB" id="8YMU"/>
    </source>
</evidence>
<reference evidence="17" key="2">
    <citation type="submission" date="2024-03" db="PDB data bank">
        <title>Structure of BRTNaC1 at low pH with testosterone.</title>
        <authorList>
            <person name="Chen X."/>
            <person name="Su N."/>
            <person name="Yuan L."/>
        </authorList>
    </citation>
    <scope>STRUCTURE BY ELECTRON MICROSCOPY (2.93 ANGSTROMS)</scope>
</reference>
<proteinExistence type="evidence at protein level"/>
<reference evidence="15" key="3">
    <citation type="submission" date="2024-03" db="PDB data bank">
        <title>The structure of BRTNaC1 at high pH.</title>
        <authorList>
            <person name="Chen X."/>
            <person name="Su N."/>
            <person name="Yuan L."/>
        </authorList>
    </citation>
    <scope>STRUCTURE BY ELECTRON MICROSCOPY (3.09 ANGSTROMS)</scope>
</reference>
<reference evidence="16" key="4">
    <citation type="submission" date="2024-03" db="PDB data bank">
        <title>The structure of BRTNaC1 at low pH.</title>
        <authorList>
            <person name="Chen X."/>
            <person name="Su N."/>
            <person name="Yuan L."/>
        </authorList>
    </citation>
    <scope>STRUCTURE BY ELECTRON MICROSCOPY (3.14 ANGSTROMS)</scope>
</reference>
<evidence type="ECO:0000256" key="12">
    <source>
        <dbReference type="RuleBase" id="RU000679"/>
    </source>
</evidence>
<dbReference type="AlphaFoldDB" id="A0ABF7PQ77"/>
<evidence type="ECO:0000256" key="7">
    <source>
        <dbReference type="ARBA" id="ARBA00023053"/>
    </source>
</evidence>
<evidence type="ECO:0000256" key="9">
    <source>
        <dbReference type="ARBA" id="ARBA00023136"/>
    </source>
</evidence>
<dbReference type="PDB" id="8YMR">
    <property type="method" value="EM"/>
    <property type="resolution" value="3.09 A"/>
    <property type="chains" value="A/B/C=1-431"/>
</dbReference>
<comment type="subcellular location">
    <subcellularLocation>
        <location evidence="1">Membrane</location>
        <topology evidence="1">Multi-pass membrane protein</topology>
    </subcellularLocation>
</comment>
<dbReference type="PDB" id="8YMT">
    <property type="method" value="EM"/>
    <property type="resolution" value="2.93 A"/>
    <property type="chains" value="A/B/C=1-431"/>
</dbReference>
<keyword evidence="6 14" id="KW-1133">Transmembrane helix</keyword>
<evidence type="ECO:0000256" key="4">
    <source>
        <dbReference type="ARBA" id="ARBA00022461"/>
    </source>
</evidence>
<reference evidence="18" key="1">
    <citation type="submission" date="2024-03" db="PDB data bank">
        <title>Acid activated state of BRTNaC1.</title>
        <authorList>
            <person name="Chen X."/>
            <person name="Su N."/>
            <person name="Yuan L."/>
        </authorList>
    </citation>
    <scope>STRUCTURE BY ELECTRON MICROSCOPY (2.89 ANGSTROMS)</scope>
</reference>
<evidence type="ECO:0000256" key="1">
    <source>
        <dbReference type="ARBA" id="ARBA00004141"/>
    </source>
</evidence>
<comment type="similarity">
    <text evidence="2 12">Belongs to the amiloride-sensitive sodium channel (TC 1.A.6) family.</text>
</comment>
<dbReference type="PANTHER" id="PTHR11690:SF1">
    <property type="entry name" value="DEGENERIN LIKE"/>
    <property type="match status" value="1"/>
</dbReference>
<keyword evidence="5 12" id="KW-0812">Transmembrane</keyword>
<dbReference type="EMDB" id="EMD-39406"/>
<keyword evidence="9 14" id="KW-0472">Membrane</keyword>
<keyword evidence="3 12" id="KW-0813">Transport</keyword>
<dbReference type="EMDB" id="EMD-39408"/>
<accession>A0ABF7PQ77</accession>
<dbReference type="PANTHER" id="PTHR11690">
    <property type="entry name" value="AMILORIDE-SENSITIVE SODIUM CHANNEL-RELATED"/>
    <property type="match status" value="1"/>
</dbReference>
<evidence type="ECO:0000256" key="14">
    <source>
        <dbReference type="SAM" id="Phobius"/>
    </source>
</evidence>
<dbReference type="EMDB" id="EMD-39405"/>
<evidence type="ECO:0000313" key="16">
    <source>
        <dbReference type="PDB" id="8YMS"/>
    </source>
</evidence>
<feature type="transmembrane region" description="Helical" evidence="14">
    <location>
        <begin position="393"/>
        <end position="416"/>
    </location>
</feature>
<feature type="region of interest" description="Disordered" evidence="13">
    <location>
        <begin position="1"/>
        <end position="24"/>
    </location>
</feature>
<dbReference type="Gene3D" id="1.10.287.770">
    <property type="entry name" value="YojJ-like"/>
    <property type="match status" value="1"/>
</dbReference>
<dbReference type="PDB" id="8YMU">
    <property type="method" value="EM"/>
    <property type="resolution" value="2.89 A"/>
    <property type="chains" value="A/B/C=1-431"/>
</dbReference>
<keyword evidence="8 12" id="KW-0406">Ion transport</keyword>
<evidence type="ECO:0000256" key="6">
    <source>
        <dbReference type="ARBA" id="ARBA00022989"/>
    </source>
</evidence>
<name>A0ABF7PQ77_SCOMU</name>
<organism evidence="18">
    <name type="scientific">Scolopendra mutilans</name>
    <name type="common">Chinese red-headed centipede</name>
    <name type="synonym">Scolopendra subspinipes mutilans</name>
    <dbReference type="NCBI Taxonomy" id="2836329"/>
    <lineage>
        <taxon>Eukaryota</taxon>
        <taxon>Metazoa</taxon>
        <taxon>Ecdysozoa</taxon>
        <taxon>Arthropoda</taxon>
        <taxon>Myriapoda</taxon>
        <taxon>Chilopoda</taxon>
        <taxon>Pleurostigmophora</taxon>
        <taxon>Scolopendromorpha</taxon>
        <taxon>Scolopendridae</taxon>
        <taxon>Scolopendra</taxon>
    </lineage>
</organism>
<sequence length="431" mass="49293">MAPSAYALDRSSVPSGKPRLMEGAESKARAGARKIHHLKIHGFDRVFGPGTHRWQRALWFAGVVFCFGISAHQIAMHVLDYLSEPVAVRIDFVAQNELRIPEITVCPRIFQQNTIFTDMVEKQGIDKMKFLDLIDRPEYDIMAVWNLSRIFSDNVSCSAHEGSSIISGSYVDPNMSQPHLVYTTSGQCINIPASRPLIYRGVNTFVRITDSQPRNLDEVRPEAIQIYFHEHHHAHLSRYLTGLRGYIVPIANPFAFSIRFTQINYANRTDSPCVDSEEYAACVEDFIEQRIYEKAQVQCRLPYMRPKLPLCSTPTDARKIFVATDDVIQNFEKESSCKRKCEENLYIVEFMHLFERSNISIDMSVYFAYNYIQVATEYLTYTLRGLLSDIGGVLGLFLGICILSVIEVFEVVIFSLQRVLCNEDKKQQNNE</sequence>
<dbReference type="InterPro" id="IPR001873">
    <property type="entry name" value="ENaC"/>
</dbReference>
<dbReference type="EMDB" id="EMD-39407"/>